<keyword evidence="4" id="KW-0804">Transcription</keyword>
<dbReference type="PANTHER" id="PTHR31945">
    <property type="entry name" value="TRANSCRIPTION FACTOR SCREAM2-RELATED"/>
    <property type="match status" value="1"/>
</dbReference>
<dbReference type="GO" id="GO:0005634">
    <property type="term" value="C:nucleus"/>
    <property type="evidence" value="ECO:0007669"/>
    <property type="project" value="UniProtKB-SubCell"/>
</dbReference>
<evidence type="ECO:0000256" key="5">
    <source>
        <dbReference type="ARBA" id="ARBA00023242"/>
    </source>
</evidence>
<sequence>METASDMGFLLDLYWHTPHFLNTFDLAAVAADSLMDNFGMYVPSPEKDGSLSDLFAYSSHYDDESSPEVANSCSTVAAAAAAAAAATAASSKNIVMERNRRKRLNKKLYELRAVVPNITKMDKASIVRDAIAHIEKLQEEERQLLEEISALQPAVVPTAGAAVKEDDGVALPRLKRMRCTPRVDDSPPLQILQLEVSKVGESTIAVSIRCAKTRDAMAKLCRAMELLRLKVVSANAAAVDGTIVHTMFVEKLDQTLCKGYKHYNGVRRQNKWVVLMR</sequence>
<reference evidence="7 8" key="1">
    <citation type="submission" date="2012-08" db="EMBL/GenBank/DDBJ databases">
        <title>Oryza genome evolution.</title>
        <authorList>
            <person name="Wing R.A."/>
        </authorList>
    </citation>
    <scope>NUCLEOTIDE SEQUENCE</scope>
</reference>
<dbReference type="EnsemblPlants" id="LPERR04G04510.1">
    <property type="protein sequence ID" value="LPERR04G04510.1"/>
    <property type="gene ID" value="LPERR04G04510"/>
</dbReference>
<dbReference type="GO" id="GO:0046983">
    <property type="term" value="F:protein dimerization activity"/>
    <property type="evidence" value="ECO:0007669"/>
    <property type="project" value="InterPro"/>
</dbReference>
<dbReference type="AlphaFoldDB" id="A0A0D9W3A4"/>
<proteinExistence type="inferred from homology"/>
<evidence type="ECO:0000313" key="7">
    <source>
        <dbReference type="EnsemblPlants" id="LPERR04G04510.1"/>
    </source>
</evidence>
<dbReference type="Proteomes" id="UP000032180">
    <property type="component" value="Chromosome 4"/>
</dbReference>
<evidence type="ECO:0000256" key="1">
    <source>
        <dbReference type="ARBA" id="ARBA00004123"/>
    </source>
</evidence>
<feature type="domain" description="BHLH" evidence="6">
    <location>
        <begin position="88"/>
        <end position="137"/>
    </location>
</feature>
<dbReference type="eggNOG" id="ENOG502QWG4">
    <property type="taxonomic scope" value="Eukaryota"/>
</dbReference>
<dbReference type="PROSITE" id="PS50888">
    <property type="entry name" value="BHLH"/>
    <property type="match status" value="1"/>
</dbReference>
<dbReference type="Pfam" id="PF22754">
    <property type="entry name" value="bHLH-TF_ACT-like_plant"/>
    <property type="match status" value="1"/>
</dbReference>
<keyword evidence="5" id="KW-0539">Nucleus</keyword>
<dbReference type="InterPro" id="IPR011598">
    <property type="entry name" value="bHLH_dom"/>
</dbReference>
<reference evidence="7" key="3">
    <citation type="submission" date="2015-04" db="UniProtKB">
        <authorList>
            <consortium name="EnsemblPlants"/>
        </authorList>
    </citation>
    <scope>IDENTIFICATION</scope>
</reference>
<dbReference type="GO" id="GO:0043565">
    <property type="term" value="F:sequence-specific DNA binding"/>
    <property type="evidence" value="ECO:0007669"/>
    <property type="project" value="TreeGrafter"/>
</dbReference>
<keyword evidence="3" id="KW-0805">Transcription regulation</keyword>
<name>A0A0D9W3A4_9ORYZ</name>
<dbReference type="Pfam" id="PF00010">
    <property type="entry name" value="HLH"/>
    <property type="match status" value="1"/>
</dbReference>
<dbReference type="Gramene" id="LPERR04G04510.1">
    <property type="protein sequence ID" value="LPERR04G04510.1"/>
    <property type="gene ID" value="LPERR04G04510"/>
</dbReference>
<evidence type="ECO:0000313" key="8">
    <source>
        <dbReference type="Proteomes" id="UP000032180"/>
    </source>
</evidence>
<comment type="similarity">
    <text evidence="2">Belongs to the bHLH protein family.</text>
</comment>
<dbReference type="PANTHER" id="PTHR31945:SF26">
    <property type="entry name" value="TRANSCRIPTION FACTOR BHLH35"/>
    <property type="match status" value="1"/>
</dbReference>
<comment type="subcellular location">
    <subcellularLocation>
        <location evidence="1">Nucleus</location>
    </subcellularLocation>
</comment>
<evidence type="ECO:0000256" key="3">
    <source>
        <dbReference type="ARBA" id="ARBA00023015"/>
    </source>
</evidence>
<evidence type="ECO:0000259" key="6">
    <source>
        <dbReference type="PROSITE" id="PS50888"/>
    </source>
</evidence>
<evidence type="ECO:0000256" key="4">
    <source>
        <dbReference type="ARBA" id="ARBA00023163"/>
    </source>
</evidence>
<dbReference type="SUPFAM" id="SSF47459">
    <property type="entry name" value="HLH, helix-loop-helix DNA-binding domain"/>
    <property type="match status" value="1"/>
</dbReference>
<reference evidence="8" key="2">
    <citation type="submission" date="2013-12" db="EMBL/GenBank/DDBJ databases">
        <authorList>
            <person name="Yu Y."/>
            <person name="Lee S."/>
            <person name="de Baynast K."/>
            <person name="Wissotski M."/>
            <person name="Liu L."/>
            <person name="Talag J."/>
            <person name="Goicoechea J."/>
            <person name="Angelova A."/>
            <person name="Jetty R."/>
            <person name="Kudrna D."/>
            <person name="Golser W."/>
            <person name="Rivera L."/>
            <person name="Zhang J."/>
            <person name="Wing R."/>
        </authorList>
    </citation>
    <scope>NUCLEOTIDE SEQUENCE</scope>
</reference>
<protein>
    <recommendedName>
        <fullName evidence="6">BHLH domain-containing protein</fullName>
    </recommendedName>
</protein>
<keyword evidence="8" id="KW-1185">Reference proteome</keyword>
<dbReference type="SMART" id="SM00353">
    <property type="entry name" value="HLH"/>
    <property type="match status" value="1"/>
</dbReference>
<dbReference type="Gene3D" id="4.10.280.10">
    <property type="entry name" value="Helix-loop-helix DNA-binding domain"/>
    <property type="match status" value="1"/>
</dbReference>
<evidence type="ECO:0000256" key="2">
    <source>
        <dbReference type="ARBA" id="ARBA00005510"/>
    </source>
</evidence>
<dbReference type="InterPro" id="IPR036638">
    <property type="entry name" value="HLH_DNA-bd_sf"/>
</dbReference>
<dbReference type="GO" id="GO:0003700">
    <property type="term" value="F:DNA-binding transcription factor activity"/>
    <property type="evidence" value="ECO:0007669"/>
    <property type="project" value="TreeGrafter"/>
</dbReference>
<organism evidence="7 8">
    <name type="scientific">Leersia perrieri</name>
    <dbReference type="NCBI Taxonomy" id="77586"/>
    <lineage>
        <taxon>Eukaryota</taxon>
        <taxon>Viridiplantae</taxon>
        <taxon>Streptophyta</taxon>
        <taxon>Embryophyta</taxon>
        <taxon>Tracheophyta</taxon>
        <taxon>Spermatophyta</taxon>
        <taxon>Magnoliopsida</taxon>
        <taxon>Liliopsida</taxon>
        <taxon>Poales</taxon>
        <taxon>Poaceae</taxon>
        <taxon>BOP clade</taxon>
        <taxon>Oryzoideae</taxon>
        <taxon>Oryzeae</taxon>
        <taxon>Oryzinae</taxon>
        <taxon>Leersia</taxon>
    </lineage>
</organism>
<dbReference type="STRING" id="77586.A0A0D9W3A4"/>
<dbReference type="InterPro" id="IPR054502">
    <property type="entry name" value="bHLH-TF_ACT-like_plant"/>
</dbReference>
<dbReference type="InterPro" id="IPR051358">
    <property type="entry name" value="TF_AMS/ICE1/BHLH6-like"/>
</dbReference>
<accession>A0A0D9W3A4</accession>